<dbReference type="EMBL" id="RQJO01000008">
    <property type="protein sequence ID" value="RRB03898.1"/>
    <property type="molecule type" value="Genomic_DNA"/>
</dbReference>
<dbReference type="Gene3D" id="3.90.580.10">
    <property type="entry name" value="Zinc finger, CHC2-type domain"/>
    <property type="match status" value="1"/>
</dbReference>
<dbReference type="RefSeq" id="WP_124874087.1">
    <property type="nucleotide sequence ID" value="NZ_RQJO01000008.1"/>
</dbReference>
<reference evidence="1 2" key="1">
    <citation type="submission" date="2018-11" db="EMBL/GenBank/DDBJ databases">
        <authorList>
            <person name="Zhou Z."/>
            <person name="Wang G."/>
        </authorList>
    </citation>
    <scope>NUCLEOTIDE SEQUENCE [LARGE SCALE GENOMIC DNA]</scope>
    <source>
        <strain evidence="1 2">KCTC52004</strain>
    </source>
</reference>
<name>A0A3P1BS40_9BACT</name>
<accession>A0A3P1BS40</accession>
<organism evidence="1 2">
    <name type="scientific">Larkinella rosea</name>
    <dbReference type="NCBI Taxonomy" id="2025312"/>
    <lineage>
        <taxon>Bacteria</taxon>
        <taxon>Pseudomonadati</taxon>
        <taxon>Bacteroidota</taxon>
        <taxon>Cytophagia</taxon>
        <taxon>Cytophagales</taxon>
        <taxon>Spirosomataceae</taxon>
        <taxon>Larkinella</taxon>
    </lineage>
</organism>
<dbReference type="Proteomes" id="UP000271925">
    <property type="component" value="Unassembled WGS sequence"/>
</dbReference>
<dbReference type="GO" id="GO:0003677">
    <property type="term" value="F:DNA binding"/>
    <property type="evidence" value="ECO:0007669"/>
    <property type="project" value="InterPro"/>
</dbReference>
<dbReference type="GO" id="GO:0006269">
    <property type="term" value="P:DNA replication, synthesis of primer"/>
    <property type="evidence" value="ECO:0007669"/>
    <property type="project" value="TreeGrafter"/>
</dbReference>
<dbReference type="AlphaFoldDB" id="A0A3P1BS40"/>
<evidence type="ECO:0000313" key="1">
    <source>
        <dbReference type="EMBL" id="RRB03898.1"/>
    </source>
</evidence>
<dbReference type="OrthoDB" id="8536512at2"/>
<dbReference type="SUPFAM" id="SSF57783">
    <property type="entry name" value="Zinc beta-ribbon"/>
    <property type="match status" value="1"/>
</dbReference>
<dbReference type="InterPro" id="IPR036977">
    <property type="entry name" value="DNA_primase_Znf_CHC2"/>
</dbReference>
<dbReference type="PANTHER" id="PTHR30313:SF2">
    <property type="entry name" value="DNA PRIMASE"/>
    <property type="match status" value="1"/>
</dbReference>
<dbReference type="InterPro" id="IPR050219">
    <property type="entry name" value="DnaG_primase"/>
</dbReference>
<keyword evidence="2" id="KW-1185">Reference proteome</keyword>
<dbReference type="GO" id="GO:0008270">
    <property type="term" value="F:zinc ion binding"/>
    <property type="evidence" value="ECO:0007669"/>
    <property type="project" value="InterPro"/>
</dbReference>
<dbReference type="Gene3D" id="3.40.1360.10">
    <property type="match status" value="1"/>
</dbReference>
<dbReference type="GO" id="GO:0005737">
    <property type="term" value="C:cytoplasm"/>
    <property type="evidence" value="ECO:0007669"/>
    <property type="project" value="TreeGrafter"/>
</dbReference>
<protein>
    <submittedName>
        <fullName evidence="1">Uncharacterized protein</fullName>
    </submittedName>
</protein>
<dbReference type="Pfam" id="PF13155">
    <property type="entry name" value="Toprim_2"/>
    <property type="match status" value="1"/>
</dbReference>
<comment type="caution">
    <text evidence="1">The sequence shown here is derived from an EMBL/GenBank/DDBJ whole genome shotgun (WGS) entry which is preliminary data.</text>
</comment>
<dbReference type="PANTHER" id="PTHR30313">
    <property type="entry name" value="DNA PRIMASE"/>
    <property type="match status" value="1"/>
</dbReference>
<proteinExistence type="predicted"/>
<evidence type="ECO:0000313" key="2">
    <source>
        <dbReference type="Proteomes" id="UP000271925"/>
    </source>
</evidence>
<gene>
    <name evidence="1" type="ORF">EHT25_10205</name>
</gene>
<sequence>MISLKEIARIKKEISIVAYLQKLGHEPVATGSKFLYRSPLTNERTASFYVDPVANTFADFSYGKVDGYLGGDIIDLVARLNRFSFPQAVAALQADSNKPYFFLIGQNSYSVESETKLEIVAIIHLQHQALLKYLNQRGIPDAYASNYCKEIHFLSKGQKRFGIGFSTNCGSWAIRSEKFKCWIGKGDYTFIEGASSVNANALNLFEGFFDFLSCLVYCKTKQLHNPSLILNSTTHLNRAMEQIQLAPVVNCFLDNDKAGDSAYQKLLEKGVNVIDHRGIYAGYNDFNDFLMRYTNT</sequence>